<accession>A0A2T2ND22</accession>
<sequence>MTIKIYATAFSTRTQCFLFLLQKLGLKYDLHNIDMLKGKHASPELVSNHHLFSRIPALDDAGTKLLKPHATARYFVAKYLSDGSFLIPTSSVALELFS</sequence>
<dbReference type="AlphaFoldDB" id="A0A2T2ND22"/>
<name>A0A2T2ND22_CORCC</name>
<reference evidence="2 3" key="1">
    <citation type="journal article" date="2018" name="Front. Microbiol.">
        <title>Genome-Wide Analysis of Corynespora cassiicola Leaf Fall Disease Putative Effectors.</title>
        <authorList>
            <person name="Lopez D."/>
            <person name="Ribeiro S."/>
            <person name="Label P."/>
            <person name="Fumanal B."/>
            <person name="Venisse J.S."/>
            <person name="Kohler A."/>
            <person name="de Oliveira R.R."/>
            <person name="Labutti K."/>
            <person name="Lipzen A."/>
            <person name="Lail K."/>
            <person name="Bauer D."/>
            <person name="Ohm R.A."/>
            <person name="Barry K.W."/>
            <person name="Spatafora J."/>
            <person name="Grigoriev I.V."/>
            <person name="Martin F.M."/>
            <person name="Pujade-Renaud V."/>
        </authorList>
    </citation>
    <scope>NUCLEOTIDE SEQUENCE [LARGE SCALE GENOMIC DNA]</scope>
    <source>
        <strain evidence="2 3">Philippines</strain>
    </source>
</reference>
<dbReference type="Gene3D" id="3.40.30.10">
    <property type="entry name" value="Glutaredoxin"/>
    <property type="match status" value="1"/>
</dbReference>
<dbReference type="STRING" id="1448308.A0A2T2ND22"/>
<organism evidence="2 3">
    <name type="scientific">Corynespora cassiicola Philippines</name>
    <dbReference type="NCBI Taxonomy" id="1448308"/>
    <lineage>
        <taxon>Eukaryota</taxon>
        <taxon>Fungi</taxon>
        <taxon>Dikarya</taxon>
        <taxon>Ascomycota</taxon>
        <taxon>Pezizomycotina</taxon>
        <taxon>Dothideomycetes</taxon>
        <taxon>Pleosporomycetidae</taxon>
        <taxon>Pleosporales</taxon>
        <taxon>Corynesporascaceae</taxon>
        <taxon>Corynespora</taxon>
    </lineage>
</organism>
<dbReference type="InterPro" id="IPR036249">
    <property type="entry name" value="Thioredoxin-like_sf"/>
</dbReference>
<dbReference type="PANTHER" id="PTHR43969:SF9">
    <property type="entry name" value="GLUTATHIONE S TRANSFERASE D10, ISOFORM A-RELATED"/>
    <property type="match status" value="1"/>
</dbReference>
<gene>
    <name evidence="2" type="ORF">BS50DRAFT_637833</name>
</gene>
<evidence type="ECO:0000313" key="3">
    <source>
        <dbReference type="Proteomes" id="UP000240883"/>
    </source>
</evidence>
<dbReference type="EMBL" id="KZ678140">
    <property type="protein sequence ID" value="PSN63327.1"/>
    <property type="molecule type" value="Genomic_DNA"/>
</dbReference>
<dbReference type="GO" id="GO:0004364">
    <property type="term" value="F:glutathione transferase activity"/>
    <property type="evidence" value="ECO:0007669"/>
    <property type="project" value="TreeGrafter"/>
</dbReference>
<protein>
    <recommendedName>
        <fullName evidence="1">GST N-terminal domain-containing protein</fullName>
    </recommendedName>
</protein>
<dbReference type="GO" id="GO:0006749">
    <property type="term" value="P:glutathione metabolic process"/>
    <property type="evidence" value="ECO:0007669"/>
    <property type="project" value="TreeGrafter"/>
</dbReference>
<feature type="domain" description="GST N-terminal" evidence="1">
    <location>
        <begin position="1"/>
        <end position="83"/>
    </location>
</feature>
<evidence type="ECO:0000313" key="2">
    <source>
        <dbReference type="EMBL" id="PSN63327.1"/>
    </source>
</evidence>
<dbReference type="InterPro" id="IPR004045">
    <property type="entry name" value="Glutathione_S-Trfase_N"/>
</dbReference>
<keyword evidence="3" id="KW-1185">Reference proteome</keyword>
<dbReference type="OrthoDB" id="249703at2759"/>
<proteinExistence type="predicted"/>
<dbReference type="Proteomes" id="UP000240883">
    <property type="component" value="Unassembled WGS sequence"/>
</dbReference>
<dbReference type="PROSITE" id="PS50404">
    <property type="entry name" value="GST_NTER"/>
    <property type="match status" value="1"/>
</dbReference>
<dbReference type="PANTHER" id="PTHR43969">
    <property type="entry name" value="GLUTATHIONE S TRANSFERASE D10, ISOFORM A-RELATED"/>
    <property type="match status" value="1"/>
</dbReference>
<evidence type="ECO:0000259" key="1">
    <source>
        <dbReference type="PROSITE" id="PS50404"/>
    </source>
</evidence>
<dbReference type="Pfam" id="PF02798">
    <property type="entry name" value="GST_N"/>
    <property type="match status" value="1"/>
</dbReference>
<dbReference type="SUPFAM" id="SSF52833">
    <property type="entry name" value="Thioredoxin-like"/>
    <property type="match status" value="1"/>
</dbReference>